<comment type="caution">
    <text evidence="1">The sequence shown here is derived from an EMBL/GenBank/DDBJ whole genome shotgun (WGS) entry which is preliminary data.</text>
</comment>
<dbReference type="Pfam" id="PF11917">
    <property type="entry name" value="DUF3435"/>
    <property type="match status" value="1"/>
</dbReference>
<evidence type="ECO:0000313" key="2">
    <source>
        <dbReference type="Proteomes" id="UP001295740"/>
    </source>
</evidence>
<dbReference type="Proteomes" id="UP001295740">
    <property type="component" value="Unassembled WGS sequence"/>
</dbReference>
<dbReference type="InterPro" id="IPR021842">
    <property type="entry name" value="DUF3435"/>
</dbReference>
<dbReference type="PANTHER" id="PTHR37535">
    <property type="entry name" value="FLUG DOMAIN PROTEIN"/>
    <property type="match status" value="1"/>
</dbReference>
<name>A0AAI8YIL9_9PEZI</name>
<dbReference type="PANTHER" id="PTHR37535:SF3">
    <property type="entry name" value="FLUG DOMAIN-CONTAINING PROTEIN"/>
    <property type="match status" value="1"/>
</dbReference>
<gene>
    <name evidence="1" type="ORF">KHLLAP_LOCUS9108</name>
</gene>
<dbReference type="AlphaFoldDB" id="A0AAI8YIL9"/>
<reference evidence="1" key="1">
    <citation type="submission" date="2023-10" db="EMBL/GenBank/DDBJ databases">
        <authorList>
            <person name="Hackl T."/>
        </authorList>
    </citation>
    <scope>NUCLEOTIDE SEQUENCE</scope>
</reference>
<keyword evidence="2" id="KW-1185">Reference proteome</keyword>
<accession>A0AAI8YIL9</accession>
<dbReference type="EMBL" id="CAUWAG010000012">
    <property type="protein sequence ID" value="CAJ2508640.1"/>
    <property type="molecule type" value="Genomic_DNA"/>
</dbReference>
<sequence length="334" mass="37732">MAPEDIMVLLGTFWTQARHIPCLPQTRVAFHCAILIAGIGGFRPGEVMNLKYRQVAFELVRDPRDPLKQRLVATITIRHNKQLKTTIERSQHKAFVLRYYHPLQADLPGQLLARAIADQAFKADFKSLADILERPNLGQVDSLPLSWAAGMEDKGIVPIHYPTYLDLWHRTLLVAGLRDDTQRPYSLRVGAGGRLSGSLEERVRNYVMGNTKDVFLKSYQPRRVTRDLVATAFGRGMAVDVADLFKSLRRSFLQRDPDAPLYPTEADIKALKSRQDLTDLRAAYRDAVARTSSDDKDAKCIAGKIGWSRLLICLTTYVMRPGAHITRWLGWHGS</sequence>
<evidence type="ECO:0000313" key="1">
    <source>
        <dbReference type="EMBL" id="CAJ2508640.1"/>
    </source>
</evidence>
<organism evidence="1 2">
    <name type="scientific">Anthostomella pinea</name>
    <dbReference type="NCBI Taxonomy" id="933095"/>
    <lineage>
        <taxon>Eukaryota</taxon>
        <taxon>Fungi</taxon>
        <taxon>Dikarya</taxon>
        <taxon>Ascomycota</taxon>
        <taxon>Pezizomycotina</taxon>
        <taxon>Sordariomycetes</taxon>
        <taxon>Xylariomycetidae</taxon>
        <taxon>Xylariales</taxon>
        <taxon>Xylariaceae</taxon>
        <taxon>Anthostomella</taxon>
    </lineage>
</organism>
<protein>
    <submittedName>
        <fullName evidence="1">Uu.00g136660.m01.CDS01</fullName>
    </submittedName>
</protein>
<proteinExistence type="predicted"/>